<organism evidence="2 3">
    <name type="scientific">Paenibacillus whitsoniae</name>
    <dbReference type="NCBI Taxonomy" id="2496558"/>
    <lineage>
        <taxon>Bacteria</taxon>
        <taxon>Bacillati</taxon>
        <taxon>Bacillota</taxon>
        <taxon>Bacilli</taxon>
        <taxon>Bacillales</taxon>
        <taxon>Paenibacillaceae</taxon>
        <taxon>Paenibacillus</taxon>
    </lineage>
</organism>
<feature type="transmembrane region" description="Helical" evidence="1">
    <location>
        <begin position="49"/>
        <end position="70"/>
    </location>
</feature>
<gene>
    <name evidence="2" type="ORF">EJQ19_03465</name>
</gene>
<dbReference type="AlphaFoldDB" id="A0A3S0ARU4"/>
<proteinExistence type="predicted"/>
<sequence>MPSKKIIVPTLYALAYLLTIYIVVQYFVFSPSQAGMVSAKLTSGTSFPYFVWKLFFYPHIILGIVALLIGAYQLTERSRRNPKRHRMLGRVYGVAILVNVLVVPYIALYATGGTPSTIAFLVLDMFWLATTAAGIYAIMQRQVLRHRVWMLRSYAITFVFVTFRIVLGIVQLSLDADRSFTFPLAVYLSIALNLMFTELYVRHNHKKKTRLPIEGAV</sequence>
<dbReference type="OrthoDB" id="195502at2"/>
<feature type="transmembrane region" description="Helical" evidence="1">
    <location>
        <begin position="180"/>
        <end position="201"/>
    </location>
</feature>
<dbReference type="RefSeq" id="WP_126139804.1">
    <property type="nucleotide sequence ID" value="NZ_RXHU01000012.1"/>
</dbReference>
<protein>
    <submittedName>
        <fullName evidence="2">DUF2306 domain-containing protein</fullName>
    </submittedName>
</protein>
<keyword evidence="1" id="KW-0472">Membrane</keyword>
<comment type="caution">
    <text evidence="2">The sequence shown here is derived from an EMBL/GenBank/DDBJ whole genome shotgun (WGS) entry which is preliminary data.</text>
</comment>
<dbReference type="Proteomes" id="UP000276128">
    <property type="component" value="Unassembled WGS sequence"/>
</dbReference>
<name>A0A3S0ARU4_9BACL</name>
<feature type="transmembrane region" description="Helical" evidence="1">
    <location>
        <begin position="118"/>
        <end position="139"/>
    </location>
</feature>
<feature type="transmembrane region" description="Helical" evidence="1">
    <location>
        <begin position="91"/>
        <end position="112"/>
    </location>
</feature>
<dbReference type="Pfam" id="PF10067">
    <property type="entry name" value="DUF2306"/>
    <property type="match status" value="1"/>
</dbReference>
<accession>A0A3S0ARU4</accession>
<evidence type="ECO:0000313" key="2">
    <source>
        <dbReference type="EMBL" id="RTE11122.1"/>
    </source>
</evidence>
<reference evidence="2 3" key="1">
    <citation type="submission" date="2018-12" db="EMBL/GenBank/DDBJ databases">
        <title>Bacillus ochoae sp. nov., Paenibacillus whitsoniae sp. nov., Paenibacillus spiritus sp. nov. Isolated from the Mars Exploration Rover during spacecraft assembly.</title>
        <authorList>
            <person name="Seuylemezian A."/>
            <person name="Vaishampayan P."/>
        </authorList>
    </citation>
    <scope>NUCLEOTIDE SEQUENCE [LARGE SCALE GENOMIC DNA]</scope>
    <source>
        <strain evidence="2 3">MER 54</strain>
    </source>
</reference>
<dbReference type="EMBL" id="RXHU01000012">
    <property type="protein sequence ID" value="RTE11122.1"/>
    <property type="molecule type" value="Genomic_DNA"/>
</dbReference>
<feature type="transmembrane region" description="Helical" evidence="1">
    <location>
        <begin position="7"/>
        <end position="29"/>
    </location>
</feature>
<evidence type="ECO:0000313" key="3">
    <source>
        <dbReference type="Proteomes" id="UP000276128"/>
    </source>
</evidence>
<keyword evidence="1" id="KW-1133">Transmembrane helix</keyword>
<feature type="transmembrane region" description="Helical" evidence="1">
    <location>
        <begin position="151"/>
        <end position="174"/>
    </location>
</feature>
<keyword evidence="1" id="KW-0812">Transmembrane</keyword>
<keyword evidence="3" id="KW-1185">Reference proteome</keyword>
<dbReference type="InterPro" id="IPR018750">
    <property type="entry name" value="DUF2306_membrane"/>
</dbReference>
<evidence type="ECO:0000256" key="1">
    <source>
        <dbReference type="SAM" id="Phobius"/>
    </source>
</evidence>